<reference evidence="19" key="1">
    <citation type="submission" date="2021-02" db="EMBL/GenBank/DDBJ databases">
        <title>Genome sequence Cadophora malorum strain M34.</title>
        <authorList>
            <person name="Stefanovic E."/>
            <person name="Vu D."/>
            <person name="Scully C."/>
            <person name="Dijksterhuis J."/>
            <person name="Roader J."/>
            <person name="Houbraken J."/>
        </authorList>
    </citation>
    <scope>NUCLEOTIDE SEQUENCE</scope>
    <source>
        <strain evidence="19">M34</strain>
    </source>
</reference>
<keyword evidence="6 16" id="KW-0963">Cytoplasm</keyword>
<accession>A0A8H7WG56</accession>
<dbReference type="GO" id="GO:0005829">
    <property type="term" value="C:cytosol"/>
    <property type="evidence" value="ECO:0007669"/>
    <property type="project" value="TreeGrafter"/>
</dbReference>
<evidence type="ECO:0000256" key="13">
    <source>
        <dbReference type="ARBA" id="ARBA00023136"/>
    </source>
</evidence>
<evidence type="ECO:0000256" key="6">
    <source>
        <dbReference type="ARBA" id="ARBA00022490"/>
    </source>
</evidence>
<keyword evidence="13 16" id="KW-0472">Membrane</keyword>
<evidence type="ECO:0000256" key="16">
    <source>
        <dbReference type="RuleBase" id="RU367059"/>
    </source>
</evidence>
<dbReference type="GO" id="GO:0017157">
    <property type="term" value="P:regulation of exocytosis"/>
    <property type="evidence" value="ECO:0007669"/>
    <property type="project" value="TreeGrafter"/>
</dbReference>
<feature type="domain" description="CRAL-TRIO" evidence="18">
    <location>
        <begin position="173"/>
        <end position="352"/>
    </location>
</feature>
<dbReference type="InterPro" id="IPR001251">
    <property type="entry name" value="CRAL-TRIO_dom"/>
</dbReference>
<dbReference type="GO" id="GO:0005789">
    <property type="term" value="C:endoplasmic reticulum membrane"/>
    <property type="evidence" value="ECO:0007669"/>
    <property type="project" value="UniProtKB-SubCell"/>
</dbReference>
<evidence type="ECO:0000256" key="7">
    <source>
        <dbReference type="ARBA" id="ARBA00022617"/>
    </source>
</evidence>
<organism evidence="19 20">
    <name type="scientific">Cadophora malorum</name>
    <dbReference type="NCBI Taxonomy" id="108018"/>
    <lineage>
        <taxon>Eukaryota</taxon>
        <taxon>Fungi</taxon>
        <taxon>Dikarya</taxon>
        <taxon>Ascomycota</taxon>
        <taxon>Pezizomycotina</taxon>
        <taxon>Leotiomycetes</taxon>
        <taxon>Helotiales</taxon>
        <taxon>Ploettnerulaceae</taxon>
        <taxon>Cadophora</taxon>
    </lineage>
</organism>
<keyword evidence="7" id="KW-0349">Heme</keyword>
<evidence type="ECO:0000256" key="12">
    <source>
        <dbReference type="ARBA" id="ARBA00023055"/>
    </source>
</evidence>
<comment type="cofactor">
    <cofactor evidence="1">
        <name>heme b</name>
        <dbReference type="ChEBI" id="CHEBI:60344"/>
    </cofactor>
</comment>
<evidence type="ECO:0000313" key="19">
    <source>
        <dbReference type="EMBL" id="KAG4424301.1"/>
    </source>
</evidence>
<keyword evidence="20" id="KW-1185">Reference proteome</keyword>
<feature type="compositionally biased region" description="Low complexity" evidence="17">
    <location>
        <begin position="27"/>
        <end position="43"/>
    </location>
</feature>
<dbReference type="GO" id="GO:0043001">
    <property type="term" value="P:Golgi to plasma membrane protein transport"/>
    <property type="evidence" value="ECO:0007669"/>
    <property type="project" value="TreeGrafter"/>
</dbReference>
<dbReference type="GO" id="GO:0008526">
    <property type="term" value="F:phosphatidylinositol transfer activity"/>
    <property type="evidence" value="ECO:0007669"/>
    <property type="project" value="UniProtKB-UniRule"/>
</dbReference>
<dbReference type="SUPFAM" id="SSF46938">
    <property type="entry name" value="CRAL/TRIO N-terminal domain"/>
    <property type="match status" value="1"/>
</dbReference>
<dbReference type="GO" id="GO:0032541">
    <property type="term" value="C:cortical endoplasmic reticulum"/>
    <property type="evidence" value="ECO:0007669"/>
    <property type="project" value="TreeGrafter"/>
</dbReference>
<keyword evidence="11" id="KW-0408">Iron</keyword>
<dbReference type="EMBL" id="JAFJYH010000022">
    <property type="protein sequence ID" value="KAG4424301.1"/>
    <property type="molecule type" value="Genomic_DNA"/>
</dbReference>
<evidence type="ECO:0000256" key="9">
    <source>
        <dbReference type="ARBA" id="ARBA00022824"/>
    </source>
</evidence>
<feature type="region of interest" description="Disordered" evidence="17">
    <location>
        <begin position="1"/>
        <end position="91"/>
    </location>
</feature>
<dbReference type="Gene3D" id="3.40.525.10">
    <property type="entry name" value="CRAL-TRIO lipid binding domain"/>
    <property type="match status" value="1"/>
</dbReference>
<dbReference type="InterPro" id="IPR042938">
    <property type="entry name" value="Sfh5"/>
</dbReference>
<evidence type="ECO:0000256" key="14">
    <source>
        <dbReference type="ARBA" id="ARBA00024146"/>
    </source>
</evidence>
<dbReference type="InterPro" id="IPR011074">
    <property type="entry name" value="CRAL/TRIO_N_dom"/>
</dbReference>
<dbReference type="PANTHER" id="PTHR47669">
    <property type="entry name" value="PHOSPHATIDYLINOSITOL TRANSFER PROTEIN SFH5"/>
    <property type="match status" value="1"/>
</dbReference>
<proteinExistence type="inferred from homology"/>
<dbReference type="AlphaFoldDB" id="A0A8H7WG56"/>
<dbReference type="InterPro" id="IPR036273">
    <property type="entry name" value="CRAL/TRIO_N_dom_sf"/>
</dbReference>
<evidence type="ECO:0000256" key="10">
    <source>
        <dbReference type="ARBA" id="ARBA00022848"/>
    </source>
</evidence>
<dbReference type="GO" id="GO:0005886">
    <property type="term" value="C:plasma membrane"/>
    <property type="evidence" value="ECO:0007669"/>
    <property type="project" value="TreeGrafter"/>
</dbReference>
<feature type="compositionally biased region" description="Basic and acidic residues" evidence="17">
    <location>
        <begin position="61"/>
        <end position="91"/>
    </location>
</feature>
<comment type="function">
    <text evidence="15">Non-classical phosphatidylinositol (PtdIns) transfer protein (PITP), which exhibits PtdIns-binding/transfer activity in the absence of detectable PtdCho-binding/transfer activity. Regulates PtdIns(4,5)P2 homeostasis at the plasma membrane. Heme-binding protein that may play a role in organic oxidant-induced stress responses.</text>
</comment>
<evidence type="ECO:0000256" key="1">
    <source>
        <dbReference type="ARBA" id="ARBA00001970"/>
    </source>
</evidence>
<evidence type="ECO:0000256" key="5">
    <source>
        <dbReference type="ARBA" id="ARBA00022448"/>
    </source>
</evidence>
<keyword evidence="10 16" id="KW-0492">Microsome</keyword>
<dbReference type="Pfam" id="PF03765">
    <property type="entry name" value="CRAL_TRIO_N"/>
    <property type="match status" value="1"/>
</dbReference>
<dbReference type="InterPro" id="IPR036865">
    <property type="entry name" value="CRAL-TRIO_dom_sf"/>
</dbReference>
<protein>
    <recommendedName>
        <fullName evidence="4 16">Phosphatidylinositol transfer protein SFH5</fullName>
        <shortName evidence="16">PITP SFH5</shortName>
    </recommendedName>
</protein>
<keyword evidence="5 16" id="KW-0813">Transport</keyword>
<evidence type="ECO:0000256" key="17">
    <source>
        <dbReference type="SAM" id="MobiDB-lite"/>
    </source>
</evidence>
<keyword evidence="12 16" id="KW-0445">Lipid transport</keyword>
<comment type="catalytic activity">
    <reaction evidence="14">
        <text>a 1,2-diacyl-sn-glycero-3-phospho-(1D-myo-inositol)(in) = a 1,2-diacyl-sn-glycero-3-phospho-(1D-myo-inositol)(out)</text>
        <dbReference type="Rhea" id="RHEA:38691"/>
        <dbReference type="ChEBI" id="CHEBI:57880"/>
    </reaction>
    <physiologicalReaction direction="left-to-right" evidence="14">
        <dbReference type="Rhea" id="RHEA:38692"/>
    </physiologicalReaction>
</comment>
<comment type="caution">
    <text evidence="19">The sequence shown here is derived from an EMBL/GenBank/DDBJ whole genome shotgun (WGS) entry which is preliminary data.</text>
</comment>
<evidence type="ECO:0000256" key="11">
    <source>
        <dbReference type="ARBA" id="ARBA00023004"/>
    </source>
</evidence>
<dbReference type="SMART" id="SM00516">
    <property type="entry name" value="SEC14"/>
    <property type="match status" value="1"/>
</dbReference>
<evidence type="ECO:0000313" key="20">
    <source>
        <dbReference type="Proteomes" id="UP000664132"/>
    </source>
</evidence>
<evidence type="ECO:0000256" key="2">
    <source>
        <dbReference type="ARBA" id="ARBA00004406"/>
    </source>
</evidence>
<evidence type="ECO:0000256" key="8">
    <source>
        <dbReference type="ARBA" id="ARBA00022723"/>
    </source>
</evidence>
<dbReference type="PROSITE" id="PS50191">
    <property type="entry name" value="CRAL_TRIO"/>
    <property type="match status" value="1"/>
</dbReference>
<dbReference type="OrthoDB" id="75724at2759"/>
<comment type="similarity">
    <text evidence="3 16">Belongs to the SFH5 family.</text>
</comment>
<gene>
    <name evidence="19" type="primary">SFH5</name>
    <name evidence="19" type="ORF">IFR04_002542</name>
</gene>
<sequence>MSSEPVAAAPASTQPLSSAEEKKIEAGEAPSTATPAPAAVEPVAPAPAPGVDQSKSEAVPVEEKKIEAAPAEEKKADATPEEKAAPVEEKKPVATPLEQLLTDLPAIIKEADHGEIWGVTLKDASHVPTTIVLEKFLRANSKDVTKAKAQLIEALQWRKKMDPVKLLNDVEFDKSKFGDLGYVTVYPKTDAHAKEIVTWNIYGAVKDNKATFGNVEEFIKWRAALMELSVRELDLASATEPIPVDGVDPYRMVQVHDYLNTSFLRMDPAIKAASKETIQAFSMAYPELLKEKFFVNVPLLMGWVFAAMKLFLSPETVKKFHPLAYGSSLAGELKGWGSELPEAYGGKGKAVNEGLTVKYAAEKSAPVAEEAQTEVKE</sequence>
<evidence type="ECO:0000256" key="15">
    <source>
        <dbReference type="ARBA" id="ARBA00024180"/>
    </source>
</evidence>
<dbReference type="Proteomes" id="UP000664132">
    <property type="component" value="Unassembled WGS sequence"/>
</dbReference>
<keyword evidence="8" id="KW-0479">Metal-binding</keyword>
<evidence type="ECO:0000256" key="4">
    <source>
        <dbReference type="ARBA" id="ARBA00018320"/>
    </source>
</evidence>
<evidence type="ECO:0000256" key="3">
    <source>
        <dbReference type="ARBA" id="ARBA00006667"/>
    </source>
</evidence>
<dbReference type="Pfam" id="PF00650">
    <property type="entry name" value="CRAL_TRIO"/>
    <property type="match status" value="1"/>
</dbReference>
<comment type="subcellular location">
    <subcellularLocation>
        <location evidence="16">Cytoplasm</location>
    </subcellularLocation>
    <subcellularLocation>
        <location evidence="2 16">Endoplasmic reticulum membrane</location>
        <topology evidence="2 16">Peripheral membrane protein</topology>
    </subcellularLocation>
    <subcellularLocation>
        <location evidence="16">Microsome membrane</location>
        <topology evidence="16">Peripheral membrane protein</topology>
    </subcellularLocation>
</comment>
<dbReference type="SUPFAM" id="SSF52087">
    <property type="entry name" value="CRAL/TRIO domain"/>
    <property type="match status" value="1"/>
</dbReference>
<evidence type="ECO:0000259" key="18">
    <source>
        <dbReference type="PROSITE" id="PS50191"/>
    </source>
</evidence>
<dbReference type="CDD" id="cd00170">
    <property type="entry name" value="SEC14"/>
    <property type="match status" value="1"/>
</dbReference>
<dbReference type="GO" id="GO:0046872">
    <property type="term" value="F:metal ion binding"/>
    <property type="evidence" value="ECO:0007669"/>
    <property type="project" value="UniProtKB-KW"/>
</dbReference>
<keyword evidence="9 16" id="KW-0256">Endoplasmic reticulum</keyword>
<dbReference type="PANTHER" id="PTHR47669:SF1">
    <property type="entry name" value="PHOSPHATIDYLINOSITOL TRANSFER PROTEIN SFH5"/>
    <property type="match status" value="1"/>
</dbReference>
<name>A0A8H7WG56_9HELO</name>